<feature type="compositionally biased region" description="Low complexity" evidence="1">
    <location>
        <begin position="259"/>
        <end position="286"/>
    </location>
</feature>
<organism evidence="3 4">
    <name type="scientific">Anopheles epiroticus</name>
    <dbReference type="NCBI Taxonomy" id="199890"/>
    <lineage>
        <taxon>Eukaryota</taxon>
        <taxon>Metazoa</taxon>
        <taxon>Ecdysozoa</taxon>
        <taxon>Arthropoda</taxon>
        <taxon>Hexapoda</taxon>
        <taxon>Insecta</taxon>
        <taxon>Pterygota</taxon>
        <taxon>Neoptera</taxon>
        <taxon>Endopterygota</taxon>
        <taxon>Diptera</taxon>
        <taxon>Nematocera</taxon>
        <taxon>Culicoidea</taxon>
        <taxon>Culicidae</taxon>
        <taxon>Anophelinae</taxon>
        <taxon>Anopheles</taxon>
    </lineage>
</organism>
<feature type="chain" id="PRO_5008131143" description="Protein TsetseEP domain-containing protein" evidence="2">
    <location>
        <begin position="21"/>
        <end position="991"/>
    </location>
</feature>
<keyword evidence="2" id="KW-0732">Signal</keyword>
<dbReference type="EnsemblMetazoa" id="AEPI004774-RA">
    <property type="protein sequence ID" value="AEPI004774-PA"/>
    <property type="gene ID" value="AEPI004774"/>
</dbReference>
<evidence type="ECO:0000256" key="1">
    <source>
        <dbReference type="SAM" id="MobiDB-lite"/>
    </source>
</evidence>
<dbReference type="VEuPathDB" id="VectorBase:AEPI004774"/>
<evidence type="ECO:0000313" key="3">
    <source>
        <dbReference type="EnsemblMetazoa" id="AEPI004774-PA"/>
    </source>
</evidence>
<keyword evidence="4" id="KW-1185">Reference proteome</keyword>
<evidence type="ECO:0000256" key="2">
    <source>
        <dbReference type="SAM" id="SignalP"/>
    </source>
</evidence>
<dbReference type="AlphaFoldDB" id="A0A182PCW9"/>
<accession>A0A182PCW9</accession>
<name>A0A182PCW9_9DIPT</name>
<evidence type="ECO:0008006" key="5">
    <source>
        <dbReference type="Google" id="ProtNLM"/>
    </source>
</evidence>
<reference evidence="3" key="2">
    <citation type="submission" date="2020-05" db="UniProtKB">
        <authorList>
            <consortium name="EnsemblMetazoa"/>
        </authorList>
    </citation>
    <scope>IDENTIFICATION</scope>
    <source>
        <strain evidence="3">Epiroticus2</strain>
    </source>
</reference>
<evidence type="ECO:0000313" key="4">
    <source>
        <dbReference type="Proteomes" id="UP000075885"/>
    </source>
</evidence>
<dbReference type="Proteomes" id="UP000075885">
    <property type="component" value="Unassembled WGS sequence"/>
</dbReference>
<feature type="region of interest" description="Disordered" evidence="1">
    <location>
        <begin position="244"/>
        <end position="301"/>
    </location>
</feature>
<proteinExistence type="predicted"/>
<reference evidence="4" key="1">
    <citation type="submission" date="2013-03" db="EMBL/GenBank/DDBJ databases">
        <title>The Genome Sequence of Anopheles epiroticus epiroticus2.</title>
        <authorList>
            <consortium name="The Broad Institute Genomics Platform"/>
            <person name="Neafsey D.E."/>
            <person name="Howell P."/>
            <person name="Walker B."/>
            <person name="Young S.K."/>
            <person name="Zeng Q."/>
            <person name="Gargeya S."/>
            <person name="Fitzgerald M."/>
            <person name="Haas B."/>
            <person name="Abouelleil A."/>
            <person name="Allen A.W."/>
            <person name="Alvarado L."/>
            <person name="Arachchi H.M."/>
            <person name="Berlin A.M."/>
            <person name="Chapman S.B."/>
            <person name="Gainer-Dewar J."/>
            <person name="Goldberg J."/>
            <person name="Griggs A."/>
            <person name="Gujja S."/>
            <person name="Hansen M."/>
            <person name="Howarth C."/>
            <person name="Imamovic A."/>
            <person name="Ireland A."/>
            <person name="Larimer J."/>
            <person name="McCowan C."/>
            <person name="Murphy C."/>
            <person name="Pearson M."/>
            <person name="Poon T.W."/>
            <person name="Priest M."/>
            <person name="Roberts A."/>
            <person name="Saif S."/>
            <person name="Shea T."/>
            <person name="Sisk P."/>
            <person name="Sykes S."/>
            <person name="Wortman J."/>
            <person name="Nusbaum C."/>
            <person name="Birren B."/>
        </authorList>
    </citation>
    <scope>NUCLEOTIDE SEQUENCE [LARGE SCALE GENOMIC DNA]</scope>
    <source>
        <strain evidence="4">Epiroticus2</strain>
    </source>
</reference>
<protein>
    <recommendedName>
        <fullName evidence="5">Protein TsetseEP domain-containing protein</fullName>
    </recommendedName>
</protein>
<feature type="signal peptide" evidence="2">
    <location>
        <begin position="1"/>
        <end position="20"/>
    </location>
</feature>
<sequence length="991" mass="108856">MKVFTFAAALFLSVMSVSVAQRETSLRVIDALRELHPAYKQLRDVVVQAVAGAKLNSSEVVYKFNIDIASRKELFMQTAIKTEANVLRQVNGQGVSIDTSCLGFLRQSVDVNMNLAGVSFTNCLNNVDASLASEITRVYAELQVNETSFVNLSVYDVFRGQNVFVNPQTIVDRLVEKLSSLQQAPIELTEELAQLVDAFEGRLGEVRAAYTSCLTMNDQLLQTTLGTVLTQLQQICLGTLLPAASTSDPTEATEEPQETEPASEPVPEVPAETEAPPTEQAETEVPSENQPEPPTPGVAFGNTLRQKYKSLESAKMKALLLLALLSVAISAVVADRDETLGLFTQLKRAKKGRFPGAEDDFVSLIQSQLLLAQEEFVRTSINGESTILQEVASAEAQASGSNCVDFIRQKTALMLNLAGVSYASCLNRVDDVLFEKLSDATDGAVSREQYDRANMLNAFRGENIFVDPARIRSKLQERMRATFRLPALSAESLKEIREELDEVKEQFVECMKVARAGLDSSLEGTAKQYNNNMKNLIVLLAIVSIATAARPDAERVITTFKQIAPQIRPVIQEAQTLINAIKGNATNQLAKLHLAIIGKKEEYVQQVIGREDYILQQIGAQRNNSDQLCLGFVRTSSEMNVNLAGVSFTNCINQADDIIKSKLEEYYAFIGNFEQTASLVRLLDVFRGQNVFHSPLPIIERLNAKLDAVRNGNSIISRVDADFMLDQVSNDVMHVQELSVVDKMKLVVCAILLLAGGSHAARPGAQEVIETFREIVPSYLAAVGKDQQQLQTLERQGTDAIAQFHSDIMLAKETFVLSIAQQEDALNGLISAQNLTVADGQCMQFVSTAANQTVNVFGVAYTTCINAADESLNFNVSSYYDTIGELERSVVDVRLLDVFRGDNVFYTPDSIVAKLRRKESELNANSGSNSTVDSEMRDELSAFQADLVKIRERYISCMTVAEMSFRSYVQLARQQLSMICGASLDAASVAV</sequence>